<sequence length="132" mass="14425">MALGKAPGSEKWVIIIIIIVVHYSPMQSVTLKTMREMVVFNLPTTRTLLLSPNHTIDPPSPELLALHQAVALILDVSAAGQYIDHIIHHIEELWARSDGSSDLGAHCFLEVGCPQPFDVTAGKEYVSLGKSD</sequence>
<dbReference type="OrthoDB" id="2104739at2759"/>
<evidence type="ECO:0000313" key="3">
    <source>
        <dbReference type="Proteomes" id="UP000054559"/>
    </source>
</evidence>
<dbReference type="STRING" id="454286.A0A0J8QUN1"/>
<reference evidence="3" key="1">
    <citation type="journal article" date="2010" name="Genome Res.">
        <title>Population genomic sequencing of Coccidioides fungi reveals recent hybridization and transposon control.</title>
        <authorList>
            <person name="Neafsey D.E."/>
            <person name="Barker B.M."/>
            <person name="Sharpton T.J."/>
            <person name="Stajich J.E."/>
            <person name="Park D.J."/>
            <person name="Whiston E."/>
            <person name="Hung C.-Y."/>
            <person name="McMahan C."/>
            <person name="White J."/>
            <person name="Sykes S."/>
            <person name="Heiman D."/>
            <person name="Young S."/>
            <person name="Zeng Q."/>
            <person name="Abouelleil A."/>
            <person name="Aftuck L."/>
            <person name="Bessette D."/>
            <person name="Brown A."/>
            <person name="FitzGerald M."/>
            <person name="Lui A."/>
            <person name="Macdonald J.P."/>
            <person name="Priest M."/>
            <person name="Orbach M.J."/>
            <person name="Galgiani J.N."/>
            <person name="Kirkland T.N."/>
            <person name="Cole G.T."/>
            <person name="Birren B.W."/>
            <person name="Henn M.R."/>
            <person name="Taylor J.W."/>
            <person name="Rounsley S.D."/>
        </authorList>
    </citation>
    <scope>NUCLEOTIDE SEQUENCE [LARGE SCALE GENOMIC DNA]</scope>
    <source>
        <strain evidence="3">RMSCC 3703</strain>
    </source>
</reference>
<keyword evidence="1" id="KW-1133">Transmembrane helix</keyword>
<evidence type="ECO:0000313" key="2">
    <source>
        <dbReference type="EMBL" id="KMU75785.1"/>
    </source>
</evidence>
<keyword evidence="1" id="KW-0812">Transmembrane</keyword>
<dbReference type="Proteomes" id="UP000054559">
    <property type="component" value="Unassembled WGS sequence"/>
</dbReference>
<name>A0A0J8QUN1_COCIT</name>
<protein>
    <submittedName>
        <fullName evidence="2">Uncharacterized protein</fullName>
    </submittedName>
</protein>
<keyword evidence="1" id="KW-0472">Membrane</keyword>
<proteinExistence type="predicted"/>
<gene>
    <name evidence="2" type="ORF">CISG_05182</name>
</gene>
<dbReference type="EMBL" id="DS268143">
    <property type="protein sequence ID" value="KMU75785.1"/>
    <property type="molecule type" value="Genomic_DNA"/>
</dbReference>
<dbReference type="AlphaFoldDB" id="A0A0J8QUN1"/>
<feature type="transmembrane region" description="Helical" evidence="1">
    <location>
        <begin position="12"/>
        <end position="31"/>
    </location>
</feature>
<accession>A0A0J8QUN1</accession>
<evidence type="ECO:0000256" key="1">
    <source>
        <dbReference type="SAM" id="Phobius"/>
    </source>
</evidence>
<organism evidence="2 3">
    <name type="scientific">Coccidioides immitis RMSCC 3703</name>
    <dbReference type="NCBI Taxonomy" id="454286"/>
    <lineage>
        <taxon>Eukaryota</taxon>
        <taxon>Fungi</taxon>
        <taxon>Dikarya</taxon>
        <taxon>Ascomycota</taxon>
        <taxon>Pezizomycotina</taxon>
        <taxon>Eurotiomycetes</taxon>
        <taxon>Eurotiomycetidae</taxon>
        <taxon>Onygenales</taxon>
        <taxon>Onygenaceae</taxon>
        <taxon>Coccidioides</taxon>
    </lineage>
</organism>